<dbReference type="Proteomes" id="UP000626180">
    <property type="component" value="Unassembled WGS sequence"/>
</dbReference>
<sequence length="308" mass="34807">MATQVFAKSESQLDTYLPAYKNILSATGFVGVEIVDKKTGEVRDVIKPFSAEQKLVWLYVLDRYKFFTDDKRAYFDNQVDIAKACGVSERTVLRFFKDLSLSGYLQITQTRIGGHKSNSYIVTKDLVLVQKEEDASKAPANPSTQRSDEKATNIAPDVESVPMALTDDYSYGAEVKGHLVEEIPDACYDDYSFEEQEENTDAYLDYADTDLTAAPAKPASLENKAPASLDHIDLRTMPRLICHPNGVMTAAMMDWFEDRGFYIEDTADWIVHLKGSRFKFESRNFKYLGAVEEIVFQAKEEEDLGIPF</sequence>
<comment type="caution">
    <text evidence="3">The sequence shown here is derived from an EMBL/GenBank/DDBJ whole genome shotgun (WGS) entry which is preliminary data.</text>
</comment>
<dbReference type="EMBL" id="JADMCD010000002">
    <property type="protein sequence ID" value="MBF8640115.1"/>
    <property type="molecule type" value="Genomic_DNA"/>
</dbReference>
<dbReference type="InterPro" id="IPR036388">
    <property type="entry name" value="WH-like_DNA-bd_sf"/>
</dbReference>
<keyword evidence="4" id="KW-1185">Reference proteome</keyword>
<reference evidence="3 4" key="1">
    <citation type="submission" date="2020-10" db="EMBL/GenBank/DDBJ databases">
        <title>Genome sequences of Pseudomonas isolates.</title>
        <authorList>
            <person name="Wessels L."/>
            <person name="Reich F."/>
            <person name="Hammerl J."/>
        </authorList>
    </citation>
    <scope>NUCLEOTIDE SEQUENCE [LARGE SCALE GENOMIC DNA]</scope>
    <source>
        <strain evidence="3 4">20-MO00624-0</strain>
    </source>
</reference>
<organism evidence="3 4">
    <name type="scientific">Pseudomonas luteola</name>
    <dbReference type="NCBI Taxonomy" id="47886"/>
    <lineage>
        <taxon>Bacteria</taxon>
        <taxon>Pseudomonadati</taxon>
        <taxon>Pseudomonadota</taxon>
        <taxon>Gammaproteobacteria</taxon>
        <taxon>Pseudomonadales</taxon>
        <taxon>Pseudomonadaceae</taxon>
        <taxon>Pseudomonas</taxon>
    </lineage>
</organism>
<dbReference type="SUPFAM" id="SSF46689">
    <property type="entry name" value="Homeodomain-like"/>
    <property type="match status" value="1"/>
</dbReference>
<evidence type="ECO:0000313" key="4">
    <source>
        <dbReference type="Proteomes" id="UP000626180"/>
    </source>
</evidence>
<proteinExistence type="predicted"/>
<name>A0ABS0FIE3_PSELU</name>
<evidence type="ECO:0000256" key="1">
    <source>
        <dbReference type="SAM" id="MobiDB-lite"/>
    </source>
</evidence>
<dbReference type="Gene3D" id="1.10.10.10">
    <property type="entry name" value="Winged helix-like DNA-binding domain superfamily/Winged helix DNA-binding domain"/>
    <property type="match status" value="1"/>
</dbReference>
<dbReference type="InterPro" id="IPR054027">
    <property type="entry name" value="DUF6945"/>
</dbReference>
<dbReference type="InterPro" id="IPR009057">
    <property type="entry name" value="Homeodomain-like_sf"/>
</dbReference>
<feature type="region of interest" description="Disordered" evidence="1">
    <location>
        <begin position="133"/>
        <end position="154"/>
    </location>
</feature>
<accession>A0ABS0FIE3</accession>
<protein>
    <recommendedName>
        <fullName evidence="2">DUF6945 domain-containing protein</fullName>
    </recommendedName>
</protein>
<dbReference type="RefSeq" id="WP_196122075.1">
    <property type="nucleotide sequence ID" value="NZ_JADMCD010000002.1"/>
</dbReference>
<evidence type="ECO:0000313" key="3">
    <source>
        <dbReference type="EMBL" id="MBF8640115.1"/>
    </source>
</evidence>
<feature type="domain" description="DUF6945" evidence="2">
    <location>
        <begin position="33"/>
        <end position="101"/>
    </location>
</feature>
<gene>
    <name evidence="3" type="ORF">IRZ65_05430</name>
</gene>
<dbReference type="Pfam" id="PF22182">
    <property type="entry name" value="DUF6945"/>
    <property type="match status" value="1"/>
</dbReference>
<evidence type="ECO:0000259" key="2">
    <source>
        <dbReference type="Pfam" id="PF22182"/>
    </source>
</evidence>